<dbReference type="Proteomes" id="UP000054018">
    <property type="component" value="Unassembled WGS sequence"/>
</dbReference>
<evidence type="ECO:0000259" key="4">
    <source>
        <dbReference type="Pfam" id="PF08701"/>
    </source>
</evidence>
<accession>A0A0C9ZLG3</accession>
<organism evidence="5 6">
    <name type="scientific">Pisolithus microcarpus 441</name>
    <dbReference type="NCBI Taxonomy" id="765257"/>
    <lineage>
        <taxon>Eukaryota</taxon>
        <taxon>Fungi</taxon>
        <taxon>Dikarya</taxon>
        <taxon>Basidiomycota</taxon>
        <taxon>Agaricomycotina</taxon>
        <taxon>Agaricomycetes</taxon>
        <taxon>Agaricomycetidae</taxon>
        <taxon>Boletales</taxon>
        <taxon>Sclerodermatineae</taxon>
        <taxon>Pisolithaceae</taxon>
        <taxon>Pisolithus</taxon>
    </lineage>
</organism>
<evidence type="ECO:0000313" key="5">
    <source>
        <dbReference type="EMBL" id="KIK20713.1"/>
    </source>
</evidence>
<keyword evidence="6" id="KW-1185">Reference proteome</keyword>
<feature type="compositionally biased region" description="Basic residues" evidence="3">
    <location>
        <begin position="142"/>
        <end position="157"/>
    </location>
</feature>
<dbReference type="STRING" id="765257.A0A0C9ZLG3"/>
<gene>
    <name evidence="5" type="ORF">PISMIDRAFT_682113</name>
</gene>
<dbReference type="HOGENOM" id="CLU_1678636_0_0_1"/>
<feature type="compositionally biased region" description="Basic residues" evidence="3">
    <location>
        <begin position="1"/>
        <end position="36"/>
    </location>
</feature>
<evidence type="ECO:0000256" key="2">
    <source>
        <dbReference type="ARBA" id="ARBA00023242"/>
    </source>
</evidence>
<proteinExistence type="predicted"/>
<dbReference type="InterPro" id="IPR014813">
    <property type="entry name" value="Gnl3_N_dom"/>
</dbReference>
<comment type="subcellular location">
    <subcellularLocation>
        <location evidence="1">Nucleus</location>
    </subcellularLocation>
</comment>
<name>A0A0C9ZLG3_9AGAM</name>
<reference evidence="5 6" key="1">
    <citation type="submission" date="2014-04" db="EMBL/GenBank/DDBJ databases">
        <authorList>
            <consortium name="DOE Joint Genome Institute"/>
            <person name="Kuo A."/>
            <person name="Kohler A."/>
            <person name="Costa M.D."/>
            <person name="Nagy L.G."/>
            <person name="Floudas D."/>
            <person name="Copeland A."/>
            <person name="Barry K.W."/>
            <person name="Cichocki N."/>
            <person name="Veneault-Fourrey C."/>
            <person name="LaButti K."/>
            <person name="Lindquist E.A."/>
            <person name="Lipzen A."/>
            <person name="Lundell T."/>
            <person name="Morin E."/>
            <person name="Murat C."/>
            <person name="Sun H."/>
            <person name="Tunlid A."/>
            <person name="Henrissat B."/>
            <person name="Grigoriev I.V."/>
            <person name="Hibbett D.S."/>
            <person name="Martin F."/>
            <person name="Nordberg H.P."/>
            <person name="Cantor M.N."/>
            <person name="Hua S.X."/>
        </authorList>
    </citation>
    <scope>NUCLEOTIDE SEQUENCE [LARGE SCALE GENOMIC DNA]</scope>
    <source>
        <strain evidence="5 6">441</strain>
    </source>
</reference>
<keyword evidence="2" id="KW-0539">Nucleus</keyword>
<sequence>MPRIRKKTSKRIPTHQRQKIKHKVAANRKKVKKQSKKDKATGKIQKKSKRDPGIPNAFPYKEEILAEIEQQRREAAIEKQRRKAEKRAAKVGAREADETRSQVSEKAGEGEEIIETEKNDGCGFDGVMSIEKQPIAVPNPSNHRRERAKRTRTPISG</sequence>
<dbReference type="OrthoDB" id="10266128at2759"/>
<dbReference type="Pfam" id="PF08701">
    <property type="entry name" value="GN3L_Grn1"/>
    <property type="match status" value="1"/>
</dbReference>
<evidence type="ECO:0000256" key="3">
    <source>
        <dbReference type="SAM" id="MobiDB-lite"/>
    </source>
</evidence>
<evidence type="ECO:0000256" key="1">
    <source>
        <dbReference type="ARBA" id="ARBA00004123"/>
    </source>
</evidence>
<reference evidence="6" key="2">
    <citation type="submission" date="2015-01" db="EMBL/GenBank/DDBJ databases">
        <title>Evolutionary Origins and Diversification of the Mycorrhizal Mutualists.</title>
        <authorList>
            <consortium name="DOE Joint Genome Institute"/>
            <consortium name="Mycorrhizal Genomics Consortium"/>
            <person name="Kohler A."/>
            <person name="Kuo A."/>
            <person name="Nagy L.G."/>
            <person name="Floudas D."/>
            <person name="Copeland A."/>
            <person name="Barry K.W."/>
            <person name="Cichocki N."/>
            <person name="Veneault-Fourrey C."/>
            <person name="LaButti K."/>
            <person name="Lindquist E.A."/>
            <person name="Lipzen A."/>
            <person name="Lundell T."/>
            <person name="Morin E."/>
            <person name="Murat C."/>
            <person name="Riley R."/>
            <person name="Ohm R."/>
            <person name="Sun H."/>
            <person name="Tunlid A."/>
            <person name="Henrissat B."/>
            <person name="Grigoriev I.V."/>
            <person name="Hibbett D.S."/>
            <person name="Martin F."/>
        </authorList>
    </citation>
    <scope>NUCLEOTIDE SEQUENCE [LARGE SCALE GENOMIC DNA]</scope>
    <source>
        <strain evidence="6">441</strain>
    </source>
</reference>
<dbReference type="EMBL" id="KN833760">
    <property type="protein sequence ID" value="KIK20713.1"/>
    <property type="molecule type" value="Genomic_DNA"/>
</dbReference>
<feature type="compositionally biased region" description="Basic and acidic residues" evidence="3">
    <location>
        <begin position="86"/>
        <end position="100"/>
    </location>
</feature>
<feature type="domain" description="Guanine nucleotide-binding protein-like 3 N-terminal" evidence="4">
    <location>
        <begin position="14"/>
        <end position="91"/>
    </location>
</feature>
<evidence type="ECO:0000313" key="6">
    <source>
        <dbReference type="Proteomes" id="UP000054018"/>
    </source>
</evidence>
<dbReference type="GO" id="GO:0005634">
    <property type="term" value="C:nucleus"/>
    <property type="evidence" value="ECO:0007669"/>
    <property type="project" value="UniProtKB-SubCell"/>
</dbReference>
<dbReference type="AlphaFoldDB" id="A0A0C9ZLG3"/>
<feature type="region of interest" description="Disordered" evidence="3">
    <location>
        <begin position="1"/>
        <end position="57"/>
    </location>
</feature>
<protein>
    <recommendedName>
        <fullName evidence="4">Guanine nucleotide-binding protein-like 3 N-terminal domain-containing protein</fullName>
    </recommendedName>
</protein>
<feature type="region of interest" description="Disordered" evidence="3">
    <location>
        <begin position="86"/>
        <end position="157"/>
    </location>
</feature>